<dbReference type="Gene3D" id="3.40.960.10">
    <property type="entry name" value="VSR Endonuclease"/>
    <property type="match status" value="1"/>
</dbReference>
<dbReference type="GO" id="GO:0004519">
    <property type="term" value="F:endonuclease activity"/>
    <property type="evidence" value="ECO:0007669"/>
    <property type="project" value="UniProtKB-KW"/>
</dbReference>
<name>A0A377LWV3_ENTCL</name>
<feature type="compositionally biased region" description="Polar residues" evidence="1">
    <location>
        <begin position="68"/>
        <end position="85"/>
    </location>
</feature>
<gene>
    <name evidence="2" type="primary">vsr_2</name>
    <name evidence="2" type="ORF">NCTC10005_03654</name>
</gene>
<dbReference type="Proteomes" id="UP000255106">
    <property type="component" value="Unassembled WGS sequence"/>
</dbReference>
<feature type="region of interest" description="Disordered" evidence="1">
    <location>
        <begin position="68"/>
        <end position="101"/>
    </location>
</feature>
<proteinExistence type="predicted"/>
<keyword evidence="2" id="KW-0255">Endonuclease</keyword>
<reference evidence="2 3" key="1">
    <citation type="submission" date="2018-06" db="EMBL/GenBank/DDBJ databases">
        <authorList>
            <consortium name="Pathogen Informatics"/>
            <person name="Doyle S."/>
        </authorList>
    </citation>
    <scope>NUCLEOTIDE SEQUENCE [LARGE SCALE GENOMIC DNA]</scope>
    <source>
        <strain evidence="2 3">NCTC10005</strain>
    </source>
</reference>
<evidence type="ECO:0000256" key="1">
    <source>
        <dbReference type="SAM" id="MobiDB-lite"/>
    </source>
</evidence>
<dbReference type="EMBL" id="UGJB01000004">
    <property type="protein sequence ID" value="STQ10895.1"/>
    <property type="molecule type" value="Genomic_DNA"/>
</dbReference>
<protein>
    <submittedName>
        <fullName evidence="2">T/G mismatch-specific endonuclease</fullName>
        <ecNumber evidence="2">3.1.-.-</ecNumber>
    </submittedName>
</protein>
<accession>A0A377LWV3</accession>
<evidence type="ECO:0000313" key="2">
    <source>
        <dbReference type="EMBL" id="STQ10895.1"/>
    </source>
</evidence>
<dbReference type="GO" id="GO:0016787">
    <property type="term" value="F:hydrolase activity"/>
    <property type="evidence" value="ECO:0007669"/>
    <property type="project" value="UniProtKB-KW"/>
</dbReference>
<organism evidence="2 3">
    <name type="scientific">Enterobacter cloacae</name>
    <dbReference type="NCBI Taxonomy" id="550"/>
    <lineage>
        <taxon>Bacteria</taxon>
        <taxon>Pseudomonadati</taxon>
        <taxon>Pseudomonadota</taxon>
        <taxon>Gammaproteobacteria</taxon>
        <taxon>Enterobacterales</taxon>
        <taxon>Enterobacteriaceae</taxon>
        <taxon>Enterobacter</taxon>
        <taxon>Enterobacter cloacae complex</taxon>
    </lineage>
</organism>
<dbReference type="AlphaFoldDB" id="A0A377LWV3"/>
<keyword evidence="2" id="KW-0540">Nuclease</keyword>
<dbReference type="EC" id="3.1.-.-" evidence="2"/>
<evidence type="ECO:0000313" key="3">
    <source>
        <dbReference type="Proteomes" id="UP000255106"/>
    </source>
</evidence>
<sequence>MLVVWECALRGRLKLNDRDLTERLEEWICGGGQTAQIDTQGIHPFTVSPPDTAPPQALAGSRYFPSVTSTTANTITPSASHSTGDSVSPPSPVPSSTATTG</sequence>
<keyword evidence="2" id="KW-0378">Hydrolase</keyword>